<proteinExistence type="predicted"/>
<evidence type="ECO:0000313" key="2">
    <source>
        <dbReference type="EMBL" id="SCC80496.1"/>
    </source>
</evidence>
<dbReference type="Proteomes" id="UP000050497">
    <property type="component" value="Unassembled WGS sequence"/>
</dbReference>
<evidence type="ECO:0000313" key="3">
    <source>
        <dbReference type="Proteomes" id="UP000050497"/>
    </source>
</evidence>
<dbReference type="RefSeq" id="WP_074444473.1">
    <property type="nucleotide sequence ID" value="NZ_FMBM01000002.1"/>
</dbReference>
<organism evidence="1 3">
    <name type="scientific">Saliniramus fredricksonii</name>
    <dbReference type="NCBI Taxonomy" id="1653334"/>
    <lineage>
        <taxon>Bacteria</taxon>
        <taxon>Pseudomonadati</taxon>
        <taxon>Pseudomonadota</taxon>
        <taxon>Alphaproteobacteria</taxon>
        <taxon>Hyphomicrobiales</taxon>
        <taxon>Salinarimonadaceae</taxon>
        <taxon>Saliniramus</taxon>
    </lineage>
</organism>
<keyword evidence="4" id="KW-1185">Reference proteome</keyword>
<comment type="caution">
    <text evidence="1">The sequence shown here is derived from an EMBL/GenBank/DDBJ whole genome shotgun (WGS) entry which is preliminary data.</text>
</comment>
<accession>A0A0P7XQZ8</accession>
<reference evidence="2 4" key="2">
    <citation type="submission" date="2016-08" db="EMBL/GenBank/DDBJ databases">
        <authorList>
            <person name="Varghese N."/>
            <person name="Submissions Spin"/>
        </authorList>
    </citation>
    <scope>NUCLEOTIDE SEQUENCE [LARGE SCALE GENOMIC DNA]</scope>
    <source>
        <strain evidence="2 4">HL-109</strain>
    </source>
</reference>
<reference evidence="1 3" key="1">
    <citation type="submission" date="2015-09" db="EMBL/GenBank/DDBJ databases">
        <title>Identification and resolution of microdiversity through metagenomic sequencing of parallel consortia.</title>
        <authorList>
            <person name="Nelson W.C."/>
            <person name="Romine M.F."/>
            <person name="Lindemann S.R."/>
        </authorList>
    </citation>
    <scope>NUCLEOTIDE SEQUENCE [LARGE SCALE GENOMIC DNA]</scope>
    <source>
        <strain evidence="1">HL-109</strain>
    </source>
</reference>
<protein>
    <submittedName>
        <fullName evidence="2">Phage tail tube protein, GTA-gp10</fullName>
    </submittedName>
</protein>
<evidence type="ECO:0000313" key="4">
    <source>
        <dbReference type="Proteomes" id="UP000182800"/>
    </source>
</evidence>
<dbReference type="AlphaFoldDB" id="A0A0P7XQZ8"/>
<name>A0A0P7XQZ8_9HYPH</name>
<dbReference type="EMBL" id="LJSX01000019">
    <property type="protein sequence ID" value="KPQ10025.1"/>
    <property type="molecule type" value="Genomic_DNA"/>
</dbReference>
<dbReference type="InterPro" id="IPR021791">
    <property type="entry name" value="Phage_TAC_11"/>
</dbReference>
<dbReference type="Pfam" id="PF11836">
    <property type="entry name" value="Phage_TAC_11"/>
    <property type="match status" value="1"/>
</dbReference>
<dbReference type="PATRIC" id="fig|1653334.4.peg.177"/>
<dbReference type="OrthoDB" id="7206814at2"/>
<gene>
    <name evidence="2" type="ORF">GA0071312_1527</name>
    <name evidence="1" type="ORF">HLUCCO17_12170</name>
</gene>
<dbReference type="EMBL" id="FMBM01000002">
    <property type="protein sequence ID" value="SCC80496.1"/>
    <property type="molecule type" value="Genomic_DNA"/>
</dbReference>
<sequence length="113" mass="11856">MVNRRRGERELVLGERRFRLCLTLGALAELEATFGVDDLASLAERFNTGRLAAQDVITILTCAMRGGGHEMSEAEVAALHGPDGVSPLVEGALAALEAAFGVDAPNPPQAQTG</sequence>
<dbReference type="Proteomes" id="UP000182800">
    <property type="component" value="Unassembled WGS sequence"/>
</dbReference>
<dbReference type="STRING" id="1653334.GA0071312_1527"/>
<evidence type="ECO:0000313" key="1">
    <source>
        <dbReference type="EMBL" id="KPQ10025.1"/>
    </source>
</evidence>